<feature type="region of interest" description="Disordered" evidence="1">
    <location>
        <begin position="137"/>
        <end position="164"/>
    </location>
</feature>
<organism evidence="2 3">
    <name type="scientific">Fusarium beomiforme</name>
    <dbReference type="NCBI Taxonomy" id="44412"/>
    <lineage>
        <taxon>Eukaryota</taxon>
        <taxon>Fungi</taxon>
        <taxon>Dikarya</taxon>
        <taxon>Ascomycota</taxon>
        <taxon>Pezizomycotina</taxon>
        <taxon>Sordariomycetes</taxon>
        <taxon>Hypocreomycetidae</taxon>
        <taxon>Hypocreales</taxon>
        <taxon>Nectriaceae</taxon>
        <taxon>Fusarium</taxon>
        <taxon>Fusarium burgessii species complex</taxon>
    </lineage>
</organism>
<name>A0A9P5AC68_9HYPO</name>
<dbReference type="Proteomes" id="UP000730481">
    <property type="component" value="Unassembled WGS sequence"/>
</dbReference>
<reference evidence="2" key="2">
    <citation type="submission" date="2020-02" db="EMBL/GenBank/DDBJ databases">
        <title>Identification and distribution of gene clusters putatively required for synthesis of sphingolipid metabolism inhibitors in phylogenetically diverse species of the filamentous fungus Fusarium.</title>
        <authorList>
            <person name="Kim H.-S."/>
            <person name="Busman M."/>
            <person name="Brown D.W."/>
            <person name="Divon H."/>
            <person name="Uhlig S."/>
            <person name="Proctor R.H."/>
        </authorList>
    </citation>
    <scope>NUCLEOTIDE SEQUENCE</scope>
    <source>
        <strain evidence="2">NRRL 25174</strain>
    </source>
</reference>
<accession>A0A9P5AC68</accession>
<feature type="region of interest" description="Disordered" evidence="1">
    <location>
        <begin position="1"/>
        <end position="81"/>
    </location>
</feature>
<feature type="compositionally biased region" description="Basic and acidic residues" evidence="1">
    <location>
        <begin position="45"/>
        <end position="54"/>
    </location>
</feature>
<sequence>MQKTPSHSVKKEVGRQDTLNGQHAIDDDQSVIANEDAQSYAGQAPEKEHHKPCTREMTTPSSFKSDELEEKDRGTYNGRKPHLAMIKGKDSLANNGYLESSFRRTSLRKLNKRVVDEIGNSGREEPFDDFRFRRQVSRQIPGDEEQSAKNLKEECTCNAQPHSP</sequence>
<evidence type="ECO:0000313" key="2">
    <source>
        <dbReference type="EMBL" id="KAF4336125.1"/>
    </source>
</evidence>
<feature type="compositionally biased region" description="Basic and acidic residues" evidence="1">
    <location>
        <begin position="146"/>
        <end position="155"/>
    </location>
</feature>
<dbReference type="AlphaFoldDB" id="A0A9P5AC68"/>
<reference evidence="2" key="1">
    <citation type="journal article" date="2017" name="Mycologia">
        <title>Fusarium algeriense, sp. nov., a novel toxigenic crown rot pathogen of durum wheat from Algeria is nested in the Fusarium burgessii species complex.</title>
        <authorList>
            <person name="Laraba I."/>
            <person name="Keddad A."/>
            <person name="Boureghda H."/>
            <person name="Abdallah N."/>
            <person name="Vaughan M.M."/>
            <person name="Proctor R.H."/>
            <person name="Busman M."/>
            <person name="O'Donnell K."/>
        </authorList>
    </citation>
    <scope>NUCLEOTIDE SEQUENCE</scope>
    <source>
        <strain evidence="2">NRRL 25174</strain>
    </source>
</reference>
<gene>
    <name evidence="2" type="ORF">FBEOM_10010</name>
</gene>
<evidence type="ECO:0000256" key="1">
    <source>
        <dbReference type="SAM" id="MobiDB-lite"/>
    </source>
</evidence>
<proteinExistence type="predicted"/>
<evidence type="ECO:0000313" key="3">
    <source>
        <dbReference type="Proteomes" id="UP000730481"/>
    </source>
</evidence>
<protein>
    <submittedName>
        <fullName evidence="2">Uncharacterized protein</fullName>
    </submittedName>
</protein>
<dbReference type="EMBL" id="PVQB02000517">
    <property type="protein sequence ID" value="KAF4336125.1"/>
    <property type="molecule type" value="Genomic_DNA"/>
</dbReference>
<feature type="compositionally biased region" description="Basic and acidic residues" evidence="1">
    <location>
        <begin position="64"/>
        <end position="74"/>
    </location>
</feature>
<comment type="caution">
    <text evidence="2">The sequence shown here is derived from an EMBL/GenBank/DDBJ whole genome shotgun (WGS) entry which is preliminary data.</text>
</comment>
<keyword evidence="3" id="KW-1185">Reference proteome</keyword>